<organism evidence="1 2">
    <name type="scientific">Violaceomyces palustris</name>
    <dbReference type="NCBI Taxonomy" id="1673888"/>
    <lineage>
        <taxon>Eukaryota</taxon>
        <taxon>Fungi</taxon>
        <taxon>Dikarya</taxon>
        <taxon>Basidiomycota</taxon>
        <taxon>Ustilaginomycotina</taxon>
        <taxon>Ustilaginomycetes</taxon>
        <taxon>Violaceomycetales</taxon>
        <taxon>Violaceomycetaceae</taxon>
        <taxon>Violaceomyces</taxon>
    </lineage>
</organism>
<sequence>MSIVARRARIDLKKTAFFVCDIQERFKTAISNFDHVVATSAKMLRASSILEVPVFTTEQNPKALGRTVSPLNELIAELPTLSSKAVFPKTRFSMFIPGITDEWLEKAGPIEHVVIFGIGELVNSCEFCIGADNCHVISPTMIQESHVCVLQTTLDLLEKGFQVHVLRDGVSSCNDGEIGTALEHMKAAGAQITSSESILFQMLVDSAHPKFKAISSLIKEEKESTKAAVNTLGLAKY</sequence>
<name>A0ACD0P8Z8_9BASI</name>
<gene>
    <name evidence="1" type="ORF">IE53DRAFT_407904</name>
</gene>
<dbReference type="EMBL" id="KZ819683">
    <property type="protein sequence ID" value="PWN54481.1"/>
    <property type="molecule type" value="Genomic_DNA"/>
</dbReference>
<evidence type="ECO:0000313" key="1">
    <source>
        <dbReference type="EMBL" id="PWN54481.1"/>
    </source>
</evidence>
<evidence type="ECO:0000313" key="2">
    <source>
        <dbReference type="Proteomes" id="UP000245626"/>
    </source>
</evidence>
<proteinExistence type="predicted"/>
<keyword evidence="2" id="KW-1185">Reference proteome</keyword>
<dbReference type="Proteomes" id="UP000245626">
    <property type="component" value="Unassembled WGS sequence"/>
</dbReference>
<keyword evidence="1" id="KW-0378">Hydrolase</keyword>
<protein>
    <submittedName>
        <fullName evidence="1">Isochorismatase hydrolase</fullName>
    </submittedName>
</protein>
<reference evidence="1 2" key="1">
    <citation type="journal article" date="2018" name="Mol. Biol. Evol.">
        <title>Broad Genomic Sampling Reveals a Smut Pathogenic Ancestry of the Fungal Clade Ustilaginomycotina.</title>
        <authorList>
            <person name="Kijpornyongpan T."/>
            <person name="Mondo S.J."/>
            <person name="Barry K."/>
            <person name="Sandor L."/>
            <person name="Lee J."/>
            <person name="Lipzen A."/>
            <person name="Pangilinan J."/>
            <person name="LaButti K."/>
            <person name="Hainaut M."/>
            <person name="Henrissat B."/>
            <person name="Grigoriev I.V."/>
            <person name="Spatafora J.W."/>
            <person name="Aime M.C."/>
        </authorList>
    </citation>
    <scope>NUCLEOTIDE SEQUENCE [LARGE SCALE GENOMIC DNA]</scope>
    <source>
        <strain evidence="1 2">SA 807</strain>
    </source>
</reference>
<accession>A0ACD0P8Z8</accession>